<dbReference type="GO" id="GO:0015627">
    <property type="term" value="C:type II protein secretion system complex"/>
    <property type="evidence" value="ECO:0007669"/>
    <property type="project" value="InterPro"/>
</dbReference>
<feature type="region of interest" description="Disordered" evidence="11">
    <location>
        <begin position="361"/>
        <end position="460"/>
    </location>
</feature>
<evidence type="ECO:0000259" key="14">
    <source>
        <dbReference type="Pfam" id="PF03958"/>
    </source>
</evidence>
<evidence type="ECO:0000313" key="16">
    <source>
        <dbReference type="EMBL" id="NYY93207.1"/>
    </source>
</evidence>
<evidence type="ECO:0000259" key="13">
    <source>
        <dbReference type="Pfam" id="PF00263"/>
    </source>
</evidence>
<feature type="compositionally biased region" description="Low complexity" evidence="11">
    <location>
        <begin position="379"/>
        <end position="436"/>
    </location>
</feature>
<reference evidence="16" key="1">
    <citation type="submission" date="2020-06" db="EMBL/GenBank/DDBJ databases">
        <title>Whole Genome Sequence of Bradyrhizobium sp. Strain 323S2.</title>
        <authorList>
            <person name="Bromfield E.S.P."/>
        </authorList>
    </citation>
    <scope>NUCLEOTIDE SEQUENCE [LARGE SCALE GENOMIC DNA]</scope>
    <source>
        <strain evidence="16">323S2</strain>
    </source>
</reference>
<evidence type="ECO:0000256" key="12">
    <source>
        <dbReference type="SAM" id="SignalP"/>
    </source>
</evidence>
<evidence type="ECO:0000259" key="15">
    <source>
        <dbReference type="Pfam" id="PF21305"/>
    </source>
</evidence>
<keyword evidence="7" id="KW-0653">Protein transport</keyword>
<keyword evidence="3 10" id="KW-0813">Transport</keyword>
<feature type="signal peptide" evidence="12">
    <location>
        <begin position="1"/>
        <end position="33"/>
    </location>
</feature>
<dbReference type="Pfam" id="PF00263">
    <property type="entry name" value="Secretin"/>
    <property type="match status" value="1"/>
</dbReference>
<protein>
    <submittedName>
        <fullName evidence="16">Type II secretion system secretin GspD</fullName>
    </submittedName>
</protein>
<keyword evidence="9" id="KW-0998">Cell outer membrane</keyword>
<dbReference type="GO" id="GO:0015628">
    <property type="term" value="P:protein secretion by the type II secretion system"/>
    <property type="evidence" value="ECO:0007669"/>
    <property type="project" value="InterPro"/>
</dbReference>
<evidence type="ECO:0000256" key="6">
    <source>
        <dbReference type="ARBA" id="ARBA00022729"/>
    </source>
</evidence>
<proteinExistence type="inferred from homology"/>
<name>A0A7Z0QH03_9BRAD</name>
<evidence type="ECO:0000256" key="10">
    <source>
        <dbReference type="RuleBase" id="RU004004"/>
    </source>
</evidence>
<organism evidence="16">
    <name type="scientific">Bradyrhizobium barranii subsp. barranii</name>
    <dbReference type="NCBI Taxonomy" id="2823807"/>
    <lineage>
        <taxon>Bacteria</taxon>
        <taxon>Pseudomonadati</taxon>
        <taxon>Pseudomonadota</taxon>
        <taxon>Alphaproteobacteria</taxon>
        <taxon>Hyphomicrobiales</taxon>
        <taxon>Nitrobacteraceae</taxon>
        <taxon>Bradyrhizobium</taxon>
        <taxon>Bradyrhizobium barranii</taxon>
    </lineage>
</organism>
<evidence type="ECO:0000256" key="5">
    <source>
        <dbReference type="ARBA" id="ARBA00022692"/>
    </source>
</evidence>
<evidence type="ECO:0000256" key="3">
    <source>
        <dbReference type="ARBA" id="ARBA00022448"/>
    </source>
</evidence>
<dbReference type="InterPro" id="IPR013356">
    <property type="entry name" value="T2SS_GspD"/>
</dbReference>
<feature type="domain" description="GspD-like N0" evidence="15">
    <location>
        <begin position="99"/>
        <end position="165"/>
    </location>
</feature>
<sequence>MSRATFRIGLVVQCAAICLLLGSCNTVSGIADADTKDPDVFDKVRSVDLLPRYPNQLPQRELSTGPRAKTAIYAAVASDDAPTATSSQQAAVSTDRFELNFDNSPVASVAKIVLGDILGVGYVIDPRVQGNISLSSGRPIPKSDVVFALENALRIGGVALVRDDTGYRLMPQGDAVGGGGADASDRMTPGYGITIVPLQYVSAQTVIKLVDSFATKQGMIRADTSRNLILIQGSGSERRNAVDLVLGFDADFLKGQSVGIFPVQNSNPGPVIAELEKIVDSGEGGMTQNVIKFQSIARMNAVLAVLAVTRKPELLNRVETWIRRLDTTNTGRSAVHVYRVKFGDARQIARVLNDVFGSSSSSGSSASQLDSPGGQVAPGSGLASSSSGGSALSRLSASPNQSSSGFGSNSGGRAASSGAADASTGNQAAYGSSSASQGGGSLFDNSSTGQNSGRGGTGPGNVLDGVRITADSVNNTLLIYASQEQYRIIEQTIKEIDQPQLQVAIDATIAEVTLTDDLQYGIQSYIMSRDVGLKPNTGSVGFNGATSVAAAAADVVLQRAIPGFNFLVGSAQTPRAVLNALHAITDVKVLSNPSVVVIDNQVATLQVGDEIPIQTGSATVLTGNNTIANTTDYRSTGIILRVVPRINANGNVRLDVEQEISNPVSNSSSGSSSTSTNSLTPTVSTRKVRSSVAVASGQTVLLAGLISDTQTKSRAGIPGLDQIPGLGEAVFGQTDKQVKRTELIIFIRPQIIRDGADAHFVAEELRTKLRGTINAIGPRPAPTTYR</sequence>
<dbReference type="Pfam" id="PF03958">
    <property type="entry name" value="Secretin_N"/>
    <property type="match status" value="2"/>
</dbReference>
<dbReference type="Gene3D" id="3.30.1370.120">
    <property type="match status" value="2"/>
</dbReference>
<evidence type="ECO:0000256" key="11">
    <source>
        <dbReference type="SAM" id="MobiDB-lite"/>
    </source>
</evidence>
<dbReference type="InterPro" id="IPR049371">
    <property type="entry name" value="GspD-like_N0"/>
</dbReference>
<accession>A0A7Z0QH03</accession>
<dbReference type="InterPro" id="IPR001775">
    <property type="entry name" value="GspD/PilQ"/>
</dbReference>
<evidence type="ECO:0000256" key="1">
    <source>
        <dbReference type="ARBA" id="ARBA00004442"/>
    </source>
</evidence>
<feature type="domain" description="Type II/III secretion system secretin-like" evidence="13">
    <location>
        <begin position="581"/>
        <end position="753"/>
    </location>
</feature>
<dbReference type="NCBIfam" id="TIGR02517">
    <property type="entry name" value="type_II_gspD"/>
    <property type="match status" value="1"/>
</dbReference>
<dbReference type="EMBL" id="JACBFH010000001">
    <property type="protein sequence ID" value="NYY93207.1"/>
    <property type="molecule type" value="Genomic_DNA"/>
</dbReference>
<keyword evidence="4" id="KW-1134">Transmembrane beta strand</keyword>
<dbReference type="PRINTS" id="PR00811">
    <property type="entry name" value="BCTERIALGSPD"/>
</dbReference>
<dbReference type="Pfam" id="PF21305">
    <property type="entry name" value="type_II_gspD_N0"/>
    <property type="match status" value="1"/>
</dbReference>
<dbReference type="PROSITE" id="PS51257">
    <property type="entry name" value="PROKAR_LIPOPROTEIN"/>
    <property type="match status" value="1"/>
</dbReference>
<dbReference type="AlphaFoldDB" id="A0A7Z0QH03"/>
<dbReference type="GO" id="GO:0009279">
    <property type="term" value="C:cell outer membrane"/>
    <property type="evidence" value="ECO:0007669"/>
    <property type="project" value="UniProtKB-SubCell"/>
</dbReference>
<dbReference type="PANTHER" id="PTHR30332:SF25">
    <property type="entry name" value="SECRETIN XPSD"/>
    <property type="match status" value="1"/>
</dbReference>
<feature type="chain" id="PRO_5031466204" evidence="12">
    <location>
        <begin position="34"/>
        <end position="786"/>
    </location>
</feature>
<comment type="subcellular location">
    <subcellularLocation>
        <location evidence="1 10">Cell outer membrane</location>
    </subcellularLocation>
</comment>
<keyword evidence="8" id="KW-0472">Membrane</keyword>
<evidence type="ECO:0000256" key="9">
    <source>
        <dbReference type="ARBA" id="ARBA00023237"/>
    </source>
</evidence>
<feature type="domain" description="NolW-like" evidence="14">
    <location>
        <begin position="335"/>
        <end position="502"/>
    </location>
</feature>
<dbReference type="InterPro" id="IPR004846">
    <property type="entry name" value="T2SS/T3SS_dom"/>
</dbReference>
<evidence type="ECO:0000256" key="8">
    <source>
        <dbReference type="ARBA" id="ARBA00023136"/>
    </source>
</evidence>
<evidence type="ECO:0000256" key="4">
    <source>
        <dbReference type="ARBA" id="ARBA00022452"/>
    </source>
</evidence>
<evidence type="ECO:0000256" key="7">
    <source>
        <dbReference type="ARBA" id="ARBA00022927"/>
    </source>
</evidence>
<keyword evidence="6 12" id="KW-0732">Signal</keyword>
<keyword evidence="5" id="KW-0812">Transmembrane</keyword>
<evidence type="ECO:0000256" key="2">
    <source>
        <dbReference type="ARBA" id="ARBA00006980"/>
    </source>
</evidence>
<dbReference type="InterPro" id="IPR050810">
    <property type="entry name" value="Bact_Secretion_Sys_Channel"/>
</dbReference>
<comment type="caution">
    <text evidence="16">The sequence shown here is derived from an EMBL/GenBank/DDBJ whole genome shotgun (WGS) entry which is preliminary data.</text>
</comment>
<dbReference type="InterPro" id="IPR005644">
    <property type="entry name" value="NolW-like"/>
</dbReference>
<feature type="region of interest" description="Disordered" evidence="11">
    <location>
        <begin position="661"/>
        <end position="687"/>
    </location>
</feature>
<feature type="compositionally biased region" description="Low complexity" evidence="11">
    <location>
        <begin position="661"/>
        <end position="685"/>
    </location>
</feature>
<dbReference type="PANTHER" id="PTHR30332">
    <property type="entry name" value="PROBABLE GENERAL SECRETION PATHWAY PROTEIN D"/>
    <property type="match status" value="1"/>
</dbReference>
<dbReference type="InterPro" id="IPR038591">
    <property type="entry name" value="NolW-like_sf"/>
</dbReference>
<gene>
    <name evidence="16" type="primary">gspD</name>
    <name evidence="16" type="ORF">G6321_33955</name>
</gene>
<comment type="similarity">
    <text evidence="2">Belongs to the bacterial secretin family. GSP D subfamily.</text>
</comment>
<feature type="domain" description="NolW-like" evidence="14">
    <location>
        <begin position="195"/>
        <end position="249"/>
    </location>
</feature>